<evidence type="ECO:0000256" key="2">
    <source>
        <dbReference type="SAM" id="Phobius"/>
    </source>
</evidence>
<dbReference type="InParanoid" id="D8LTJ3"/>
<dbReference type="EMBL" id="FN649740">
    <property type="protein sequence ID" value="CBN78034.1"/>
    <property type="molecule type" value="Genomic_DNA"/>
</dbReference>
<keyword evidence="2" id="KW-0472">Membrane</keyword>
<feature type="transmembrane region" description="Helical" evidence="2">
    <location>
        <begin position="173"/>
        <end position="197"/>
    </location>
</feature>
<dbReference type="Proteomes" id="UP000002630">
    <property type="component" value="Linkage Group LG15"/>
</dbReference>
<feature type="compositionally biased region" description="Gly residues" evidence="1">
    <location>
        <begin position="268"/>
        <end position="280"/>
    </location>
</feature>
<organism evidence="3 4">
    <name type="scientific">Ectocarpus siliculosus</name>
    <name type="common">Brown alga</name>
    <name type="synonym">Conferva siliculosa</name>
    <dbReference type="NCBI Taxonomy" id="2880"/>
    <lineage>
        <taxon>Eukaryota</taxon>
        <taxon>Sar</taxon>
        <taxon>Stramenopiles</taxon>
        <taxon>Ochrophyta</taxon>
        <taxon>PX clade</taxon>
        <taxon>Phaeophyceae</taxon>
        <taxon>Ectocarpales</taxon>
        <taxon>Ectocarpaceae</taxon>
        <taxon>Ectocarpus</taxon>
    </lineage>
</organism>
<keyword evidence="2" id="KW-1133">Transmembrane helix</keyword>
<reference evidence="3 4" key="1">
    <citation type="journal article" date="2010" name="Nature">
        <title>The Ectocarpus genome and the independent evolution of multicellularity in brown algae.</title>
        <authorList>
            <person name="Cock J.M."/>
            <person name="Sterck L."/>
            <person name="Rouze P."/>
            <person name="Scornet D."/>
            <person name="Allen A.E."/>
            <person name="Amoutzias G."/>
            <person name="Anthouard V."/>
            <person name="Artiguenave F."/>
            <person name="Aury J.M."/>
            <person name="Badger J.H."/>
            <person name="Beszteri B."/>
            <person name="Billiau K."/>
            <person name="Bonnet E."/>
            <person name="Bothwell J.H."/>
            <person name="Bowler C."/>
            <person name="Boyen C."/>
            <person name="Brownlee C."/>
            <person name="Carrano C.J."/>
            <person name="Charrier B."/>
            <person name="Cho G.Y."/>
            <person name="Coelho S.M."/>
            <person name="Collen J."/>
            <person name="Corre E."/>
            <person name="Da Silva C."/>
            <person name="Delage L."/>
            <person name="Delaroque N."/>
            <person name="Dittami S.M."/>
            <person name="Doulbeau S."/>
            <person name="Elias M."/>
            <person name="Farnham G."/>
            <person name="Gachon C.M."/>
            <person name="Gschloessl B."/>
            <person name="Heesch S."/>
            <person name="Jabbari K."/>
            <person name="Jubin C."/>
            <person name="Kawai H."/>
            <person name="Kimura K."/>
            <person name="Kloareg B."/>
            <person name="Kupper F.C."/>
            <person name="Lang D."/>
            <person name="Le Bail A."/>
            <person name="Leblanc C."/>
            <person name="Lerouge P."/>
            <person name="Lohr M."/>
            <person name="Lopez P.J."/>
            <person name="Martens C."/>
            <person name="Maumus F."/>
            <person name="Michel G."/>
            <person name="Miranda-Saavedra D."/>
            <person name="Morales J."/>
            <person name="Moreau H."/>
            <person name="Motomura T."/>
            <person name="Nagasato C."/>
            <person name="Napoli C.A."/>
            <person name="Nelson D.R."/>
            <person name="Nyvall-Collen P."/>
            <person name="Peters A.F."/>
            <person name="Pommier C."/>
            <person name="Potin P."/>
            <person name="Poulain J."/>
            <person name="Quesneville H."/>
            <person name="Read B."/>
            <person name="Rensing S.A."/>
            <person name="Ritter A."/>
            <person name="Rousvoal S."/>
            <person name="Samanta M."/>
            <person name="Samson G."/>
            <person name="Schroeder D.C."/>
            <person name="Segurens B."/>
            <person name="Strittmatter M."/>
            <person name="Tonon T."/>
            <person name="Tregear J.W."/>
            <person name="Valentin K."/>
            <person name="von Dassow P."/>
            <person name="Yamagishi T."/>
            <person name="Van de Peer Y."/>
            <person name="Wincker P."/>
        </authorList>
    </citation>
    <scope>NUCLEOTIDE SEQUENCE [LARGE SCALE GENOMIC DNA]</scope>
    <source>
        <strain evidence="4">Ec32 / CCAP1310/4</strain>
    </source>
</reference>
<gene>
    <name evidence="3" type="ORF">Esi_0082_0056</name>
</gene>
<evidence type="ECO:0000313" key="3">
    <source>
        <dbReference type="EMBL" id="CBN78034.1"/>
    </source>
</evidence>
<feature type="region of interest" description="Disordered" evidence="1">
    <location>
        <begin position="207"/>
        <end position="298"/>
    </location>
</feature>
<name>D8LTJ3_ECTSI</name>
<keyword evidence="4" id="KW-1185">Reference proteome</keyword>
<protein>
    <submittedName>
        <fullName evidence="3">Uncharacterized protein</fullName>
    </submittedName>
</protein>
<evidence type="ECO:0000313" key="4">
    <source>
        <dbReference type="Proteomes" id="UP000002630"/>
    </source>
</evidence>
<evidence type="ECO:0000256" key="1">
    <source>
        <dbReference type="SAM" id="MobiDB-lite"/>
    </source>
</evidence>
<keyword evidence="2" id="KW-0812">Transmembrane</keyword>
<dbReference type="EMBL" id="FN649056">
    <property type="protein sequence ID" value="CBN78034.1"/>
    <property type="molecule type" value="Genomic_DNA"/>
</dbReference>
<sequence>MFADEKGGGGATPPREEAGGGARGGAGSGDGWNKDVWAPPNSQGGDAVVSDMFVAKLDGESGGLVWGEQFGSGADDQAVGLVLGPVSSAAADAVGSLEQEQGGGSPLYLTGWTRGALFSKQPARWQDGWAVKLPNPPPSTLGVADAGAWEEPLPVPIGSGAAEAQQAAAERGAVTAGLVGTVTGMLVVVSICLYFVLRKANMAGGALSALKDPDPTKGMFRRRGRPMLHDGGGKGVGGAGKAQDGVELTLLSEGGDGGRSSPLASRSGSGGGSGGSGAIGGKRDTNPPPSGQQATFYL</sequence>
<accession>D8LTJ3</accession>
<proteinExistence type="predicted"/>
<feature type="compositionally biased region" description="Gly residues" evidence="1">
    <location>
        <begin position="19"/>
        <end position="30"/>
    </location>
</feature>
<dbReference type="AlphaFoldDB" id="D8LTJ3"/>
<feature type="region of interest" description="Disordered" evidence="1">
    <location>
        <begin position="1"/>
        <end position="44"/>
    </location>
</feature>